<keyword evidence="3" id="KW-0547">Nucleotide-binding</keyword>
<proteinExistence type="inferred from homology"/>
<keyword evidence="7" id="KW-1185">Reference proteome</keyword>
<evidence type="ECO:0000256" key="1">
    <source>
        <dbReference type="ARBA" id="ARBA00005417"/>
    </source>
</evidence>
<evidence type="ECO:0000313" key="6">
    <source>
        <dbReference type="EMBL" id="AXK81497.1"/>
    </source>
</evidence>
<dbReference type="PANTHER" id="PTHR42788:SF13">
    <property type="entry name" value="ALIPHATIC SULFONATES IMPORT ATP-BINDING PROTEIN SSUB"/>
    <property type="match status" value="1"/>
</dbReference>
<keyword evidence="4 6" id="KW-0067">ATP-binding</keyword>
<dbReference type="InterPro" id="IPR050166">
    <property type="entry name" value="ABC_transporter_ATP-bind"/>
</dbReference>
<organism evidence="6 7">
    <name type="scientific">Pseudolabrys taiwanensis</name>
    <dbReference type="NCBI Taxonomy" id="331696"/>
    <lineage>
        <taxon>Bacteria</taxon>
        <taxon>Pseudomonadati</taxon>
        <taxon>Pseudomonadota</taxon>
        <taxon>Alphaproteobacteria</taxon>
        <taxon>Hyphomicrobiales</taxon>
        <taxon>Xanthobacteraceae</taxon>
        <taxon>Pseudolabrys</taxon>
    </lineage>
</organism>
<evidence type="ECO:0000256" key="3">
    <source>
        <dbReference type="ARBA" id="ARBA00022741"/>
    </source>
</evidence>
<dbReference type="InterPro" id="IPR027417">
    <property type="entry name" value="P-loop_NTPase"/>
</dbReference>
<dbReference type="OrthoDB" id="9807242at2"/>
<dbReference type="Gene3D" id="3.40.50.300">
    <property type="entry name" value="P-loop containing nucleotide triphosphate hydrolases"/>
    <property type="match status" value="1"/>
</dbReference>
<evidence type="ECO:0000313" key="7">
    <source>
        <dbReference type="Proteomes" id="UP000254889"/>
    </source>
</evidence>
<dbReference type="Proteomes" id="UP000254889">
    <property type="component" value="Chromosome"/>
</dbReference>
<dbReference type="InterPro" id="IPR003439">
    <property type="entry name" value="ABC_transporter-like_ATP-bd"/>
</dbReference>
<dbReference type="GO" id="GO:0016887">
    <property type="term" value="F:ATP hydrolysis activity"/>
    <property type="evidence" value="ECO:0007669"/>
    <property type="project" value="InterPro"/>
</dbReference>
<dbReference type="SMART" id="SM00382">
    <property type="entry name" value="AAA"/>
    <property type="match status" value="1"/>
</dbReference>
<dbReference type="InterPro" id="IPR017871">
    <property type="entry name" value="ABC_transporter-like_CS"/>
</dbReference>
<gene>
    <name evidence="6" type="ORF">DW352_13840</name>
</gene>
<sequence>MQTPAATTAPVVAIRDVMLHYFSPDRETLALSNISLEVERGEFVAIVGSSGCGKSTLLSLISGLIKPSRGDIFLEGRKVAAPSPRVGYMFQKDTLLEWRSVLDNVVIGAELLGLDMRAARKRGEDLLRRYGLGEFLHSLPHQLSGGMRQRAALARTLCADPDLLLLDEPFSALDYQTRLALSDEIAAILRNEQKTIILVTHDIGEAISMADRVIVMSRRPGRIKIEHRISYPSAGPERPTPFEARKCPEFASYFQTIWDELDLHEVQ</sequence>
<dbReference type="RefSeq" id="WP_115691876.1">
    <property type="nucleotide sequence ID" value="NZ_CP031417.1"/>
</dbReference>
<dbReference type="KEGG" id="ptaw:DW352_13840"/>
<protein>
    <submittedName>
        <fullName evidence="6">ABC transporter ATP-binding protein</fullName>
    </submittedName>
</protein>
<dbReference type="GO" id="GO:0005524">
    <property type="term" value="F:ATP binding"/>
    <property type="evidence" value="ECO:0007669"/>
    <property type="project" value="UniProtKB-KW"/>
</dbReference>
<evidence type="ECO:0000256" key="4">
    <source>
        <dbReference type="ARBA" id="ARBA00022840"/>
    </source>
</evidence>
<dbReference type="EMBL" id="CP031417">
    <property type="protein sequence ID" value="AXK81497.1"/>
    <property type="molecule type" value="Genomic_DNA"/>
</dbReference>
<evidence type="ECO:0000259" key="5">
    <source>
        <dbReference type="PROSITE" id="PS50893"/>
    </source>
</evidence>
<dbReference type="CDD" id="cd03293">
    <property type="entry name" value="ABC_NrtD_SsuB_transporters"/>
    <property type="match status" value="1"/>
</dbReference>
<accession>A0A345ZX50</accession>
<reference evidence="6 7" key="1">
    <citation type="submission" date="2018-07" db="EMBL/GenBank/DDBJ databases">
        <authorList>
            <person name="Quirk P.G."/>
            <person name="Krulwich T.A."/>
        </authorList>
    </citation>
    <scope>NUCLEOTIDE SEQUENCE [LARGE SCALE GENOMIC DNA]</scope>
    <source>
        <strain evidence="6 7">CC-BB4</strain>
    </source>
</reference>
<keyword evidence="2" id="KW-0813">Transport</keyword>
<dbReference type="InterPro" id="IPR003593">
    <property type="entry name" value="AAA+_ATPase"/>
</dbReference>
<dbReference type="PROSITE" id="PS00211">
    <property type="entry name" value="ABC_TRANSPORTER_1"/>
    <property type="match status" value="1"/>
</dbReference>
<comment type="similarity">
    <text evidence="1">Belongs to the ABC transporter superfamily.</text>
</comment>
<evidence type="ECO:0000256" key="2">
    <source>
        <dbReference type="ARBA" id="ARBA00022448"/>
    </source>
</evidence>
<dbReference type="PROSITE" id="PS50893">
    <property type="entry name" value="ABC_TRANSPORTER_2"/>
    <property type="match status" value="1"/>
</dbReference>
<feature type="domain" description="ABC transporter" evidence="5">
    <location>
        <begin position="12"/>
        <end position="243"/>
    </location>
</feature>
<dbReference type="AlphaFoldDB" id="A0A345ZX50"/>
<dbReference type="PANTHER" id="PTHR42788">
    <property type="entry name" value="TAURINE IMPORT ATP-BINDING PROTEIN-RELATED"/>
    <property type="match status" value="1"/>
</dbReference>
<dbReference type="Pfam" id="PF00005">
    <property type="entry name" value="ABC_tran"/>
    <property type="match status" value="1"/>
</dbReference>
<dbReference type="SUPFAM" id="SSF52540">
    <property type="entry name" value="P-loop containing nucleoside triphosphate hydrolases"/>
    <property type="match status" value="1"/>
</dbReference>
<name>A0A345ZX50_9HYPH</name>